<evidence type="ECO:0000313" key="11">
    <source>
        <dbReference type="Proteomes" id="UP000051276"/>
    </source>
</evidence>
<evidence type="ECO:0000313" key="10">
    <source>
        <dbReference type="EMBL" id="KRT58951.1"/>
    </source>
</evidence>
<evidence type="ECO:0000256" key="5">
    <source>
        <dbReference type="ARBA" id="ARBA00022989"/>
    </source>
</evidence>
<keyword evidence="3" id="KW-1003">Cell membrane</keyword>
<reference evidence="11 12" key="1">
    <citation type="submission" date="2015-11" db="EMBL/GenBank/DDBJ databases">
        <title>The genome of Candidatus Endoriftia persephone in Ridgeia piscesae and population structure of the North Eastern Pacific vestimentiferan symbionts.</title>
        <authorList>
            <person name="Perez M."/>
            <person name="Juniper K.S."/>
        </authorList>
    </citation>
    <scope>NUCLEOTIDE SEQUENCE [LARGE SCALE GENOMIC DNA]</scope>
    <source>
        <strain evidence="10">Ind10</strain>
        <strain evidence="9">Ind11</strain>
    </source>
</reference>
<dbReference type="InterPro" id="IPR042094">
    <property type="entry name" value="T2SS_GspF_sf"/>
</dbReference>
<dbReference type="Proteomes" id="UP000051634">
    <property type="component" value="Unassembled WGS sequence"/>
</dbReference>
<evidence type="ECO:0000259" key="8">
    <source>
        <dbReference type="Pfam" id="PF00482"/>
    </source>
</evidence>
<accession>A0A0T5YX48</accession>
<comment type="similarity">
    <text evidence="2">Belongs to the GSP F family.</text>
</comment>
<keyword evidence="12" id="KW-1185">Reference proteome</keyword>
<dbReference type="InterPro" id="IPR003004">
    <property type="entry name" value="GspF/PilC"/>
</dbReference>
<comment type="caution">
    <text evidence="9">The sequence shown here is derived from an EMBL/GenBank/DDBJ whole genome shotgun (WGS) entry which is preliminary data.</text>
</comment>
<dbReference type="PATRIC" id="fig|54398.3.peg.1886"/>
<protein>
    <submittedName>
        <fullName evidence="9">Type II secretory pathway, component PulF</fullName>
    </submittedName>
    <submittedName>
        <fullName evidence="10">Type IV pilus assembly protein PilC</fullName>
    </submittedName>
</protein>
<feature type="domain" description="Type II secretion system protein GspF" evidence="8">
    <location>
        <begin position="73"/>
        <end position="189"/>
    </location>
</feature>
<dbReference type="GO" id="GO:0005886">
    <property type="term" value="C:plasma membrane"/>
    <property type="evidence" value="ECO:0007669"/>
    <property type="project" value="UniProtKB-SubCell"/>
</dbReference>
<name>A0A0T5YX48_9GAMM</name>
<organism evidence="9 12">
    <name type="scientific">endosymbiont of Ridgeia piscesae</name>
    <dbReference type="NCBI Taxonomy" id="54398"/>
    <lineage>
        <taxon>Bacteria</taxon>
        <taxon>Pseudomonadati</taxon>
        <taxon>Pseudomonadota</taxon>
        <taxon>Gammaproteobacteria</taxon>
        <taxon>sulfur-oxidizing symbionts</taxon>
    </lineage>
</organism>
<dbReference type="PRINTS" id="PR00812">
    <property type="entry name" value="BCTERIALGSPF"/>
</dbReference>
<evidence type="ECO:0000313" key="9">
    <source>
        <dbReference type="EMBL" id="KRT55130.1"/>
    </source>
</evidence>
<keyword evidence="4 7" id="KW-0812">Transmembrane</keyword>
<feature type="transmembrane region" description="Helical" evidence="7">
    <location>
        <begin position="165"/>
        <end position="188"/>
    </location>
</feature>
<dbReference type="STRING" id="54398.Ga0074115_11425"/>
<dbReference type="OrthoDB" id="9805682at2"/>
<sequence length="401" mass="44972">MQSYDYRAIDPQGRIHKGRISAANELDLDLRVRKMHLELLSHRRSRNHGRKRFGLGGNRRRLLIDFVFSLEQLVRAGVPLLEGIHDVRDSLAASYFKDVLGNVIDAIEGGSTLSQALELHPELFDRVFISLIRVGEESGRLDTLLEQITESLKWQDELASHAKKIMIYPLILGSVLLGVTGFMMGYLVPRLVPFIREIGGELPPHTQALIATSDFIIANWPFLLGLLLGLPLAVRLARRLNRRFDYLLSLLSLRFWLFGPLNLKIKLGRLAQSFSLMYSSGISVLEAMQLSESLVQNRVLEEKLRGARQQIAEGVGIAESYKRMDLFPPLVVRMLRVGESSGALDKALDNVSYFYTRDIRETIAKIEPAISPALTIAMAAIMGWVMVSVLGPIYDTIAKIG</sequence>
<dbReference type="AlphaFoldDB" id="A0A0T5YX48"/>
<dbReference type="InterPro" id="IPR018076">
    <property type="entry name" value="T2SS_GspF_dom"/>
</dbReference>
<evidence type="ECO:0000256" key="7">
    <source>
        <dbReference type="SAM" id="Phobius"/>
    </source>
</evidence>
<keyword evidence="6 7" id="KW-0472">Membrane</keyword>
<dbReference type="RefSeq" id="WP_005965955.1">
    <property type="nucleotide sequence ID" value="NZ_KQ556961.1"/>
</dbReference>
<dbReference type="Proteomes" id="UP000051276">
    <property type="component" value="Unassembled WGS sequence"/>
</dbReference>
<dbReference type="EMBL" id="LDXT01000083">
    <property type="protein sequence ID" value="KRT55130.1"/>
    <property type="molecule type" value="Genomic_DNA"/>
</dbReference>
<keyword evidence="5 7" id="KW-1133">Transmembrane helix</keyword>
<dbReference type="EMBL" id="LMXI01000238">
    <property type="protein sequence ID" value="KRT58951.1"/>
    <property type="molecule type" value="Genomic_DNA"/>
</dbReference>
<dbReference type="Pfam" id="PF00482">
    <property type="entry name" value="T2SSF"/>
    <property type="match status" value="2"/>
</dbReference>
<evidence type="ECO:0000256" key="2">
    <source>
        <dbReference type="ARBA" id="ARBA00005745"/>
    </source>
</evidence>
<evidence type="ECO:0000313" key="12">
    <source>
        <dbReference type="Proteomes" id="UP000051634"/>
    </source>
</evidence>
<dbReference type="PANTHER" id="PTHR30012">
    <property type="entry name" value="GENERAL SECRETION PATHWAY PROTEIN"/>
    <property type="match status" value="1"/>
</dbReference>
<comment type="subcellular location">
    <subcellularLocation>
        <location evidence="1">Cell membrane</location>
        <topology evidence="1">Multi-pass membrane protein</topology>
    </subcellularLocation>
</comment>
<evidence type="ECO:0000256" key="1">
    <source>
        <dbReference type="ARBA" id="ARBA00004651"/>
    </source>
</evidence>
<evidence type="ECO:0000256" key="4">
    <source>
        <dbReference type="ARBA" id="ARBA00022692"/>
    </source>
</evidence>
<dbReference type="PANTHER" id="PTHR30012:SF0">
    <property type="entry name" value="TYPE II SECRETION SYSTEM PROTEIN F-RELATED"/>
    <property type="match status" value="1"/>
</dbReference>
<gene>
    <name evidence="9" type="ORF">Ga0074115_11425</name>
    <name evidence="10" type="ORF">Ga0076813_14566</name>
</gene>
<feature type="transmembrane region" description="Helical" evidence="7">
    <location>
        <begin position="208"/>
        <end position="234"/>
    </location>
</feature>
<feature type="domain" description="Type II secretion system protein GspF" evidence="8">
    <location>
        <begin position="271"/>
        <end position="391"/>
    </location>
</feature>
<feature type="transmembrane region" description="Helical" evidence="7">
    <location>
        <begin position="373"/>
        <end position="394"/>
    </location>
</feature>
<evidence type="ECO:0000256" key="6">
    <source>
        <dbReference type="ARBA" id="ARBA00023136"/>
    </source>
</evidence>
<dbReference type="Gene3D" id="1.20.81.30">
    <property type="entry name" value="Type II secretion system (T2SS), domain F"/>
    <property type="match status" value="2"/>
</dbReference>
<evidence type="ECO:0000256" key="3">
    <source>
        <dbReference type="ARBA" id="ARBA00022475"/>
    </source>
</evidence>
<proteinExistence type="inferred from homology"/>